<dbReference type="NCBIfam" id="NF007831">
    <property type="entry name" value="PRK10542.1"/>
    <property type="match status" value="1"/>
</dbReference>
<protein>
    <submittedName>
        <fullName evidence="3">Glutathione S transferase domain containing protein</fullName>
    </submittedName>
</protein>
<dbReference type="InterPro" id="IPR010987">
    <property type="entry name" value="Glutathione-S-Trfase_C-like"/>
</dbReference>
<accession>I0HNG6</accession>
<dbReference type="InterPro" id="IPR040079">
    <property type="entry name" value="Glutathione_S-Trfase"/>
</dbReference>
<dbReference type="eggNOG" id="COG0625">
    <property type="taxonomic scope" value="Bacteria"/>
</dbReference>
<dbReference type="RefSeq" id="WP_014427424.1">
    <property type="nucleotide sequence ID" value="NC_017075.1"/>
</dbReference>
<organism evidence="3 4">
    <name type="scientific">Rubrivivax gelatinosus (strain NBRC 100245 / IL144)</name>
    <dbReference type="NCBI Taxonomy" id="983917"/>
    <lineage>
        <taxon>Bacteria</taxon>
        <taxon>Pseudomonadati</taxon>
        <taxon>Pseudomonadota</taxon>
        <taxon>Betaproteobacteria</taxon>
        <taxon>Burkholderiales</taxon>
        <taxon>Sphaerotilaceae</taxon>
        <taxon>Rubrivivax</taxon>
    </lineage>
</organism>
<dbReference type="STRING" id="983917.RGE_12120"/>
<dbReference type="SFLD" id="SFLDS00019">
    <property type="entry name" value="Glutathione_Transferase_(cytos"/>
    <property type="match status" value="1"/>
</dbReference>
<dbReference type="PROSITE" id="PS50405">
    <property type="entry name" value="GST_CTER"/>
    <property type="match status" value="1"/>
</dbReference>
<feature type="domain" description="GST C-terminal" evidence="2">
    <location>
        <begin position="87"/>
        <end position="204"/>
    </location>
</feature>
<reference evidence="3 4" key="1">
    <citation type="journal article" date="2012" name="J. Bacteriol.">
        <title>Complete genome sequence of phototrophic betaproteobacterium Rubrivivax gelatinosus IL144.</title>
        <authorList>
            <person name="Nagashima S."/>
            <person name="Kamimura A."/>
            <person name="Shimizu T."/>
            <person name="Nakamura-isaki S."/>
            <person name="Aono E."/>
            <person name="Sakamoto K."/>
            <person name="Ichikawa N."/>
            <person name="Nakazawa H."/>
            <person name="Sekine M."/>
            <person name="Yamazaki S."/>
            <person name="Fujita N."/>
            <person name="Shimada K."/>
            <person name="Hanada S."/>
            <person name="Nagashima K.V.P."/>
        </authorList>
    </citation>
    <scope>NUCLEOTIDE SEQUENCE [LARGE SCALE GENOMIC DNA]</scope>
    <source>
        <strain evidence="4">NBRC 100245 / IL144</strain>
    </source>
</reference>
<dbReference type="GO" id="GO:0016740">
    <property type="term" value="F:transferase activity"/>
    <property type="evidence" value="ECO:0007669"/>
    <property type="project" value="UniProtKB-KW"/>
</dbReference>
<dbReference type="CDD" id="cd03188">
    <property type="entry name" value="GST_C_Beta"/>
    <property type="match status" value="1"/>
</dbReference>
<dbReference type="AlphaFoldDB" id="I0HNG6"/>
<dbReference type="PANTHER" id="PTHR44051:SF8">
    <property type="entry name" value="GLUTATHIONE S-TRANSFERASE GSTA"/>
    <property type="match status" value="1"/>
</dbReference>
<dbReference type="PATRIC" id="fig|983917.3.peg.1180"/>
<dbReference type="Pfam" id="PF00043">
    <property type="entry name" value="GST_C"/>
    <property type="match status" value="1"/>
</dbReference>
<dbReference type="Gene3D" id="3.40.30.10">
    <property type="entry name" value="Glutaredoxin"/>
    <property type="match status" value="1"/>
</dbReference>
<dbReference type="KEGG" id="rge:RGE_12120"/>
<dbReference type="HOGENOM" id="CLU_011226_6_1_4"/>
<keyword evidence="3" id="KW-0808">Transferase</keyword>
<dbReference type="InterPro" id="IPR036282">
    <property type="entry name" value="Glutathione-S-Trfase_C_sf"/>
</dbReference>
<dbReference type="InterPro" id="IPR004046">
    <property type="entry name" value="GST_C"/>
</dbReference>
<dbReference type="InterPro" id="IPR004045">
    <property type="entry name" value="Glutathione_S-Trfase_N"/>
</dbReference>
<evidence type="ECO:0000259" key="1">
    <source>
        <dbReference type="PROSITE" id="PS50404"/>
    </source>
</evidence>
<evidence type="ECO:0000259" key="2">
    <source>
        <dbReference type="PROSITE" id="PS50405"/>
    </source>
</evidence>
<dbReference type="Proteomes" id="UP000007883">
    <property type="component" value="Chromosome"/>
</dbReference>
<dbReference type="Pfam" id="PF13409">
    <property type="entry name" value="GST_N_2"/>
    <property type="match status" value="1"/>
</dbReference>
<dbReference type="PANTHER" id="PTHR44051">
    <property type="entry name" value="GLUTATHIONE S-TRANSFERASE-RELATED"/>
    <property type="match status" value="1"/>
</dbReference>
<dbReference type="EMBL" id="AP012320">
    <property type="protein sequence ID" value="BAL94553.1"/>
    <property type="molecule type" value="Genomic_DNA"/>
</dbReference>
<evidence type="ECO:0000313" key="4">
    <source>
        <dbReference type="Proteomes" id="UP000007883"/>
    </source>
</evidence>
<dbReference type="SFLD" id="SFLDG00358">
    <property type="entry name" value="Main_(cytGST)"/>
    <property type="match status" value="1"/>
</dbReference>
<feature type="domain" description="GST N-terminal" evidence="1">
    <location>
        <begin position="1"/>
        <end position="81"/>
    </location>
</feature>
<dbReference type="SUPFAM" id="SSF47616">
    <property type="entry name" value="GST C-terminal domain-like"/>
    <property type="match status" value="1"/>
</dbReference>
<keyword evidence="4" id="KW-1185">Reference proteome</keyword>
<dbReference type="CDD" id="cd03057">
    <property type="entry name" value="GST_N_Beta"/>
    <property type="match status" value="1"/>
</dbReference>
<dbReference type="SUPFAM" id="SSF52833">
    <property type="entry name" value="Thioredoxin-like"/>
    <property type="match status" value="1"/>
</dbReference>
<dbReference type="Gene3D" id="1.20.1050.10">
    <property type="match status" value="1"/>
</dbReference>
<evidence type="ECO:0000313" key="3">
    <source>
        <dbReference type="EMBL" id="BAL94553.1"/>
    </source>
</evidence>
<sequence length="204" mass="22413">MKLYYSPGACSLSPHIVLLESGLAFHAVMASTKTHRLADGTDYYTINPKGYVPLLELDSGERLSEGPAIVQWIADQVPEKKLAPAAGTMARYRLVEWLNFISTELHKGFSPLFTPGMPEEAKALFRSKLGDRFAYVDAALAEQPFLLGEDFSVADAYLFVVAGWSKHVGVDLSRFAHLARFIERVGARPAVQQAMRAEGLIRGG</sequence>
<dbReference type="InterPro" id="IPR036249">
    <property type="entry name" value="Thioredoxin-like_sf"/>
</dbReference>
<dbReference type="SFLD" id="SFLDG01150">
    <property type="entry name" value="Main.1:_Beta-like"/>
    <property type="match status" value="1"/>
</dbReference>
<gene>
    <name evidence="3" type="ordered locus">RGE_12120</name>
</gene>
<proteinExistence type="predicted"/>
<dbReference type="PROSITE" id="PS50404">
    <property type="entry name" value="GST_NTER"/>
    <property type="match status" value="1"/>
</dbReference>
<name>I0HNG6_RUBGI</name>